<feature type="region of interest" description="Disordered" evidence="2">
    <location>
        <begin position="1"/>
        <end position="29"/>
    </location>
</feature>
<name>A0A4R4DWW7_9PROT</name>
<dbReference type="Proteomes" id="UP000295023">
    <property type="component" value="Unassembled WGS sequence"/>
</dbReference>
<dbReference type="InterPro" id="IPR005064">
    <property type="entry name" value="BUG"/>
</dbReference>
<dbReference type="SUPFAM" id="SSF53850">
    <property type="entry name" value="Periplasmic binding protein-like II"/>
    <property type="match status" value="1"/>
</dbReference>
<comment type="caution">
    <text evidence="3">The sequence shown here is derived from an EMBL/GenBank/DDBJ whole genome shotgun (WGS) entry which is preliminary data.</text>
</comment>
<dbReference type="EMBL" id="SKBM01000002">
    <property type="protein sequence ID" value="TCZ66021.1"/>
    <property type="molecule type" value="Genomic_DNA"/>
</dbReference>
<evidence type="ECO:0008006" key="5">
    <source>
        <dbReference type="Google" id="ProtNLM"/>
    </source>
</evidence>
<proteinExistence type="inferred from homology"/>
<dbReference type="PIRSF" id="PIRSF017082">
    <property type="entry name" value="YflP"/>
    <property type="match status" value="1"/>
</dbReference>
<accession>A0A4R4DWW7</accession>
<evidence type="ECO:0000256" key="1">
    <source>
        <dbReference type="ARBA" id="ARBA00006987"/>
    </source>
</evidence>
<dbReference type="Gene3D" id="3.40.190.150">
    <property type="entry name" value="Bordetella uptake gene, domain 1"/>
    <property type="match status" value="1"/>
</dbReference>
<keyword evidence="4" id="KW-1185">Reference proteome</keyword>
<dbReference type="PANTHER" id="PTHR42928">
    <property type="entry name" value="TRICARBOXYLATE-BINDING PROTEIN"/>
    <property type="match status" value="1"/>
</dbReference>
<comment type="similarity">
    <text evidence="1">Belongs to the UPF0065 (bug) family.</text>
</comment>
<evidence type="ECO:0000256" key="2">
    <source>
        <dbReference type="SAM" id="MobiDB-lite"/>
    </source>
</evidence>
<evidence type="ECO:0000313" key="3">
    <source>
        <dbReference type="EMBL" id="TCZ66021.1"/>
    </source>
</evidence>
<dbReference type="AlphaFoldDB" id="A0A4R4DWW7"/>
<dbReference type="InterPro" id="IPR042100">
    <property type="entry name" value="Bug_dom1"/>
</dbReference>
<dbReference type="PANTHER" id="PTHR42928:SF5">
    <property type="entry name" value="BLR1237 PROTEIN"/>
    <property type="match status" value="1"/>
</dbReference>
<sequence>MTGGPSGPEVCIGTPNIHGPPVRIGRHDTRGNETMTTLTRRAALAGLGTLLAAPAVAQQRTVRALLGWPPGGSSDIVCRTFAERLRGPLGANVVVENRPGAGGRIALQGMRGQPADGSLYVQTPSSMLTIYPHLYRNLGYDPVADFVPVTTVCAFAFAWTVRADHPAKTLAEFIAWARQRGQVDWASPSPGTMPHFLGVEFARMTGLSLNHVPYRGGAPVITDVLAGVITAGMNVLSEPVPFHLDGKMRILAISAPARSPRLPDVPTFAEAGFPQLTKQEWFGVLLPAGAAPGVVQPLHGALLAAAGTPEVQELLTRLEFTPDTMQPAAFAERIRREREEWGPIVAASGFRPEE</sequence>
<evidence type="ECO:0000313" key="4">
    <source>
        <dbReference type="Proteomes" id="UP000295023"/>
    </source>
</evidence>
<dbReference type="Gene3D" id="3.40.190.10">
    <property type="entry name" value="Periplasmic binding protein-like II"/>
    <property type="match status" value="1"/>
</dbReference>
<protein>
    <recommendedName>
        <fullName evidence="5">Twin-arginine translocation pathway signal protein</fullName>
    </recommendedName>
</protein>
<gene>
    <name evidence="3" type="ORF">EXY23_02760</name>
</gene>
<dbReference type="OrthoDB" id="9780943at2"/>
<organism evidence="3 4">
    <name type="scientific">Roseicella aquatilis</name>
    <dbReference type="NCBI Taxonomy" id="2527868"/>
    <lineage>
        <taxon>Bacteria</taxon>
        <taxon>Pseudomonadati</taxon>
        <taxon>Pseudomonadota</taxon>
        <taxon>Alphaproteobacteria</taxon>
        <taxon>Acetobacterales</taxon>
        <taxon>Roseomonadaceae</taxon>
        <taxon>Roseicella</taxon>
    </lineage>
</organism>
<reference evidence="3 4" key="1">
    <citation type="submission" date="2019-03" db="EMBL/GenBank/DDBJ databases">
        <title>Paracraurococcus aquatilis NE82 genome sequence.</title>
        <authorList>
            <person name="Zhao Y."/>
            <person name="Du Z."/>
        </authorList>
    </citation>
    <scope>NUCLEOTIDE SEQUENCE [LARGE SCALE GENOMIC DNA]</scope>
    <source>
        <strain evidence="3 4">NE82</strain>
    </source>
</reference>
<dbReference type="Pfam" id="PF03401">
    <property type="entry name" value="TctC"/>
    <property type="match status" value="1"/>
</dbReference>